<reference evidence="2" key="1">
    <citation type="submission" date="2016-11" db="UniProtKB">
        <authorList>
            <consortium name="WormBaseParasite"/>
        </authorList>
    </citation>
    <scope>IDENTIFICATION</scope>
</reference>
<dbReference type="Proteomes" id="UP000095282">
    <property type="component" value="Unplaced"/>
</dbReference>
<protein>
    <submittedName>
        <fullName evidence="2">Pentatricopeptide repeat-containing protein</fullName>
    </submittedName>
</protein>
<sequence>MLAHMDSVLARVKMQTIGKYDFVHTSLLMSDLDSNCTAKRLLEILNNDADTITMYYNRNMSVKPQWDDSQKFFNKMLYNRFNYGQDCLLYLVYFL</sequence>
<name>A0A1I7TPB6_9PELO</name>
<evidence type="ECO:0000313" key="1">
    <source>
        <dbReference type="Proteomes" id="UP000095282"/>
    </source>
</evidence>
<organism evidence="1 2">
    <name type="scientific">Caenorhabditis tropicalis</name>
    <dbReference type="NCBI Taxonomy" id="1561998"/>
    <lineage>
        <taxon>Eukaryota</taxon>
        <taxon>Metazoa</taxon>
        <taxon>Ecdysozoa</taxon>
        <taxon>Nematoda</taxon>
        <taxon>Chromadorea</taxon>
        <taxon>Rhabditida</taxon>
        <taxon>Rhabditina</taxon>
        <taxon>Rhabditomorpha</taxon>
        <taxon>Rhabditoidea</taxon>
        <taxon>Rhabditidae</taxon>
        <taxon>Peloderinae</taxon>
        <taxon>Caenorhabditis</taxon>
    </lineage>
</organism>
<dbReference type="WBParaSite" id="Csp11.Scaffold629.g10433.t1">
    <property type="protein sequence ID" value="Csp11.Scaffold629.g10433.t1"/>
    <property type="gene ID" value="Csp11.Scaffold629.g10433"/>
</dbReference>
<keyword evidence="1" id="KW-1185">Reference proteome</keyword>
<evidence type="ECO:0000313" key="2">
    <source>
        <dbReference type="WBParaSite" id="Csp11.Scaffold629.g10433.t1"/>
    </source>
</evidence>
<dbReference type="AlphaFoldDB" id="A0A1I7TPB6"/>
<proteinExistence type="predicted"/>
<accession>A0A1I7TPB6</accession>